<gene>
    <name evidence="2" type="ORF">glysoja_024251</name>
</gene>
<accession>A0A0B2P6D5</accession>
<dbReference type="Proteomes" id="UP000053555">
    <property type="component" value="Unassembled WGS sequence"/>
</dbReference>
<comment type="similarity">
    <text evidence="1">Belongs to the PPR family. P subfamily.</text>
</comment>
<proteinExistence type="inferred from homology"/>
<dbReference type="AlphaFoldDB" id="A0A0B2P6D5"/>
<evidence type="ECO:0000256" key="1">
    <source>
        <dbReference type="ARBA" id="ARBA00007626"/>
    </source>
</evidence>
<dbReference type="PANTHER" id="PTHR46598:SF5">
    <property type="entry name" value="PENTACOTRIPEPTIDE-REPEAT REGION OF PRORP DOMAIN-CONTAINING PROTEIN"/>
    <property type="match status" value="1"/>
</dbReference>
<dbReference type="EMBL" id="KN668844">
    <property type="protein sequence ID" value="KHN04890.1"/>
    <property type="molecule type" value="Genomic_DNA"/>
</dbReference>
<organism evidence="2">
    <name type="scientific">Glycine soja</name>
    <name type="common">Wild soybean</name>
    <dbReference type="NCBI Taxonomy" id="3848"/>
    <lineage>
        <taxon>Eukaryota</taxon>
        <taxon>Viridiplantae</taxon>
        <taxon>Streptophyta</taxon>
        <taxon>Embryophyta</taxon>
        <taxon>Tracheophyta</taxon>
        <taxon>Spermatophyta</taxon>
        <taxon>Magnoliopsida</taxon>
        <taxon>eudicotyledons</taxon>
        <taxon>Gunneridae</taxon>
        <taxon>Pentapetalae</taxon>
        <taxon>rosids</taxon>
        <taxon>fabids</taxon>
        <taxon>Fabales</taxon>
        <taxon>Fabaceae</taxon>
        <taxon>Papilionoideae</taxon>
        <taxon>50 kb inversion clade</taxon>
        <taxon>NPAAA clade</taxon>
        <taxon>indigoferoid/millettioid clade</taxon>
        <taxon>Phaseoleae</taxon>
        <taxon>Glycine</taxon>
        <taxon>Glycine subgen. Soja</taxon>
    </lineage>
</organism>
<protein>
    <submittedName>
        <fullName evidence="2">Pentatricopeptide repeat-containing protein, chloroplastic</fullName>
    </submittedName>
</protein>
<dbReference type="PANTHER" id="PTHR46598">
    <property type="entry name" value="BNAC05G43320D PROTEIN"/>
    <property type="match status" value="1"/>
</dbReference>
<evidence type="ECO:0000313" key="2">
    <source>
        <dbReference type="EMBL" id="KHN04890.1"/>
    </source>
</evidence>
<reference evidence="2" key="1">
    <citation type="submission" date="2014-07" db="EMBL/GenBank/DDBJ databases">
        <title>Identification of a novel salt tolerance gene in wild soybean by whole-genome sequencing.</title>
        <authorList>
            <person name="Lam H.-M."/>
            <person name="Qi X."/>
            <person name="Li M.-W."/>
            <person name="Liu X."/>
            <person name="Xie M."/>
            <person name="Ni M."/>
            <person name="Xu X."/>
        </authorList>
    </citation>
    <scope>NUCLEOTIDE SEQUENCE [LARGE SCALE GENOMIC DNA]</scope>
    <source>
        <tissue evidence="2">Root</tissue>
    </source>
</reference>
<name>A0A0B2P6D5_GLYSO</name>
<sequence length="224" mass="25390">MVGDGRLWCLPSVDEYDKLIQSLWLEALDWGMAEKLQDKVKGSGLRVKGMTKGLIRAVKEMEKEFVEAESIAAVVNNHHECHSLTIPILSHPTRHCHNLLGTYDHKLFSLLHDRKTEEAWLTYSHSTHLPNSICLSRLVFQLSYQNTLSSLTHAQSIVMRLCNEGQLHRLNANCLVLLIVSVTKVNHTLYAASFLRFMLHSSYLPHIKAWITTSTPPLIADMAP</sequence>